<organism evidence="1 2">
    <name type="scientific">Nonomuraea solani</name>
    <dbReference type="NCBI Taxonomy" id="1144553"/>
    <lineage>
        <taxon>Bacteria</taxon>
        <taxon>Bacillati</taxon>
        <taxon>Actinomycetota</taxon>
        <taxon>Actinomycetes</taxon>
        <taxon>Streptosporangiales</taxon>
        <taxon>Streptosporangiaceae</taxon>
        <taxon>Nonomuraea</taxon>
    </lineage>
</organism>
<reference evidence="1 2" key="1">
    <citation type="submission" date="2016-10" db="EMBL/GenBank/DDBJ databases">
        <authorList>
            <person name="de Groot N.N."/>
        </authorList>
    </citation>
    <scope>NUCLEOTIDE SEQUENCE [LARGE SCALE GENOMIC DNA]</scope>
    <source>
        <strain evidence="1 2">CGMCC 4.7037</strain>
    </source>
</reference>
<evidence type="ECO:0000313" key="1">
    <source>
        <dbReference type="EMBL" id="SEH02043.1"/>
    </source>
</evidence>
<dbReference type="AlphaFoldDB" id="A0A1H6EXA4"/>
<dbReference type="Proteomes" id="UP000236732">
    <property type="component" value="Unassembled WGS sequence"/>
</dbReference>
<sequence>MVNVYRKERAISQPGGDVRWPSDVLPILAWGCGMYAAVDCRSSEATVLLIEPNGISDGWHRAWGVDSASLADWLETWIAGTGWYEEDTDDEVRPWEAARQRLSKG</sequence>
<protein>
    <recommendedName>
        <fullName evidence="3">SMI1/KNR4 family protein</fullName>
    </recommendedName>
</protein>
<keyword evidence="2" id="KW-1185">Reference proteome</keyword>
<gene>
    <name evidence="1" type="ORF">SAMN05444920_12399</name>
</gene>
<accession>A0A1H6EXA4</accession>
<proteinExistence type="predicted"/>
<name>A0A1H6EXA4_9ACTN</name>
<evidence type="ECO:0008006" key="3">
    <source>
        <dbReference type="Google" id="ProtNLM"/>
    </source>
</evidence>
<evidence type="ECO:0000313" key="2">
    <source>
        <dbReference type="Proteomes" id="UP000236732"/>
    </source>
</evidence>
<dbReference type="EMBL" id="FNVT01000023">
    <property type="protein sequence ID" value="SEH02043.1"/>
    <property type="molecule type" value="Genomic_DNA"/>
</dbReference>